<comment type="caution">
    <text evidence="1">The sequence shown here is derived from an EMBL/GenBank/DDBJ whole genome shotgun (WGS) entry which is preliminary data.</text>
</comment>
<sequence>MRPVYRSREPYSYRQELDGTNLSAAKLERILSRRWSNRYTVEMQSNRLTICTPGLLSERDIASCYR</sequence>
<reference evidence="1 2" key="1">
    <citation type="submission" date="2016-06" db="EMBL/GenBank/DDBJ databases">
        <title>Living apart together: crosstalk between the core and supernumerary genomes in a fungal plant pathogen.</title>
        <authorList>
            <person name="Vanheule A."/>
            <person name="Audenaert K."/>
            <person name="Warris S."/>
            <person name="Van De Geest H."/>
            <person name="Schijlen E."/>
            <person name="Hofte M."/>
            <person name="De Saeger S."/>
            <person name="Haesaert G."/>
            <person name="Waalwijk C."/>
            <person name="Van Der Lee T."/>
        </authorList>
    </citation>
    <scope>NUCLEOTIDE SEQUENCE [LARGE SCALE GENOMIC DNA]</scope>
    <source>
        <strain evidence="1 2">2516</strain>
    </source>
</reference>
<dbReference type="OrthoDB" id="5061127at2759"/>
<dbReference type="EMBL" id="LYXU01000004">
    <property type="protein sequence ID" value="OBS20085.1"/>
    <property type="molecule type" value="Genomic_DNA"/>
</dbReference>
<proteinExistence type="predicted"/>
<organism evidence="1 2">
    <name type="scientific">Fusarium poae</name>
    <dbReference type="NCBI Taxonomy" id="36050"/>
    <lineage>
        <taxon>Eukaryota</taxon>
        <taxon>Fungi</taxon>
        <taxon>Dikarya</taxon>
        <taxon>Ascomycota</taxon>
        <taxon>Pezizomycotina</taxon>
        <taxon>Sordariomycetes</taxon>
        <taxon>Hypocreomycetidae</taxon>
        <taxon>Hypocreales</taxon>
        <taxon>Nectriaceae</taxon>
        <taxon>Fusarium</taxon>
    </lineage>
</organism>
<gene>
    <name evidence="1" type="ORF">FPOA_11806</name>
</gene>
<accession>A0A1B8AHR7</accession>
<evidence type="ECO:0000313" key="1">
    <source>
        <dbReference type="EMBL" id="OBS20085.1"/>
    </source>
</evidence>
<dbReference type="AlphaFoldDB" id="A0A1B8AHR7"/>
<keyword evidence="2" id="KW-1185">Reference proteome</keyword>
<dbReference type="Proteomes" id="UP000091967">
    <property type="component" value="Unassembled WGS sequence"/>
</dbReference>
<name>A0A1B8AHR7_FUSPO</name>
<protein>
    <submittedName>
        <fullName evidence="1">Uncharacterized protein</fullName>
    </submittedName>
</protein>
<evidence type="ECO:0000313" key="2">
    <source>
        <dbReference type="Proteomes" id="UP000091967"/>
    </source>
</evidence>